<keyword evidence="4" id="KW-1185">Reference proteome</keyword>
<evidence type="ECO:0000256" key="1">
    <source>
        <dbReference type="ARBA" id="ARBA00038158"/>
    </source>
</evidence>
<dbReference type="SUPFAM" id="SSF53335">
    <property type="entry name" value="S-adenosyl-L-methionine-dependent methyltransferases"/>
    <property type="match status" value="1"/>
</dbReference>
<name>A0AA39GI78_SARSR</name>
<gene>
    <name evidence="3" type="ORF">NLU13_5716</name>
</gene>
<organism evidence="3 4">
    <name type="scientific">Sarocladium strictum</name>
    <name type="common">Black bundle disease fungus</name>
    <name type="synonym">Acremonium strictum</name>
    <dbReference type="NCBI Taxonomy" id="5046"/>
    <lineage>
        <taxon>Eukaryota</taxon>
        <taxon>Fungi</taxon>
        <taxon>Dikarya</taxon>
        <taxon>Ascomycota</taxon>
        <taxon>Pezizomycotina</taxon>
        <taxon>Sordariomycetes</taxon>
        <taxon>Hypocreomycetidae</taxon>
        <taxon>Hypocreales</taxon>
        <taxon>Sarocladiaceae</taxon>
        <taxon>Sarocladium</taxon>
    </lineage>
</organism>
<proteinExistence type="inferred from homology"/>
<comment type="similarity">
    <text evidence="1">Belongs to the methyltransferase superfamily. LaeA methyltransferase family.</text>
</comment>
<dbReference type="Pfam" id="PF13489">
    <property type="entry name" value="Methyltransf_23"/>
    <property type="match status" value="1"/>
</dbReference>
<dbReference type="EMBL" id="JAPDFR010000004">
    <property type="protein sequence ID" value="KAK0387404.1"/>
    <property type="molecule type" value="Genomic_DNA"/>
</dbReference>
<dbReference type="AlphaFoldDB" id="A0AA39GI78"/>
<protein>
    <submittedName>
        <fullName evidence="3">Uncharacterized protein</fullName>
    </submittedName>
</protein>
<sequence>MEGPTHSVPTLDVDERRGDGDTDSAYAESIASSSASLASSIFRSRSENGRTYHAFKEGKYVLPNDDSENERLDLQHMLFQLTLDGKLFCSPGGAGSKSHRVLDVGTGTGIWAVDYADDHPDAEVVGVDLSAIQPTFVPANLKFFIDDVEDPWTYNYKFDFIYSRMLTGSIRDWPKFIQQCYDNLESGGWLELADILLDFSTDDGTVSADSPAKKWGDLMLEAADKFGAPLDSCTRYKQQLQDAGFVDVVEQVYKWPSYVWPRDPKFKEMGMWTYENLGNGGSGLSLALFTRALGWTAEEVEVFLVQVRKDMKNPSVHGWWPIYIVYGRKP</sequence>
<feature type="region of interest" description="Disordered" evidence="2">
    <location>
        <begin position="1"/>
        <end position="24"/>
    </location>
</feature>
<evidence type="ECO:0000313" key="3">
    <source>
        <dbReference type="EMBL" id="KAK0387404.1"/>
    </source>
</evidence>
<dbReference type="PANTHER" id="PTHR43591">
    <property type="entry name" value="METHYLTRANSFERASE"/>
    <property type="match status" value="1"/>
</dbReference>
<reference evidence="3" key="1">
    <citation type="submission" date="2022-10" db="EMBL/GenBank/DDBJ databases">
        <title>Determination and structural analysis of whole genome sequence of Sarocladium strictum F4-1.</title>
        <authorList>
            <person name="Hu L."/>
            <person name="Jiang Y."/>
        </authorList>
    </citation>
    <scope>NUCLEOTIDE SEQUENCE</scope>
    <source>
        <strain evidence="3">F4-1</strain>
    </source>
</reference>
<dbReference type="CDD" id="cd02440">
    <property type="entry name" value="AdoMet_MTases"/>
    <property type="match status" value="1"/>
</dbReference>
<dbReference type="Proteomes" id="UP001175261">
    <property type="component" value="Unassembled WGS sequence"/>
</dbReference>
<comment type="caution">
    <text evidence="3">The sequence shown here is derived from an EMBL/GenBank/DDBJ whole genome shotgun (WGS) entry which is preliminary data.</text>
</comment>
<evidence type="ECO:0000256" key="2">
    <source>
        <dbReference type="SAM" id="MobiDB-lite"/>
    </source>
</evidence>
<accession>A0AA39GI78</accession>
<dbReference type="GO" id="GO:0008168">
    <property type="term" value="F:methyltransferase activity"/>
    <property type="evidence" value="ECO:0007669"/>
    <property type="project" value="TreeGrafter"/>
</dbReference>
<dbReference type="PANTHER" id="PTHR43591:SF31">
    <property type="entry name" value="LAEA-LIKE, PUTATIVE (AFU_ORTHOLOGUE AFUA_8G01930)-RELATED"/>
    <property type="match status" value="1"/>
</dbReference>
<dbReference type="InterPro" id="IPR029063">
    <property type="entry name" value="SAM-dependent_MTases_sf"/>
</dbReference>
<evidence type="ECO:0000313" key="4">
    <source>
        <dbReference type="Proteomes" id="UP001175261"/>
    </source>
</evidence>
<dbReference type="Gene3D" id="3.40.50.150">
    <property type="entry name" value="Vaccinia Virus protein VP39"/>
    <property type="match status" value="1"/>
</dbReference>